<dbReference type="GO" id="GO:0006412">
    <property type="term" value="P:translation"/>
    <property type="evidence" value="ECO:0007669"/>
    <property type="project" value="InterPro"/>
</dbReference>
<dbReference type="GO" id="GO:1990904">
    <property type="term" value="C:ribonucleoprotein complex"/>
    <property type="evidence" value="ECO:0007669"/>
    <property type="project" value="UniProtKB-KW"/>
</dbReference>
<reference evidence="5" key="1">
    <citation type="submission" date="2016-01" db="EMBL/GenBank/DDBJ databases">
        <authorList>
            <person name="Husnik F."/>
        </authorList>
    </citation>
    <scope>NUCLEOTIDE SEQUENCE [LARGE SCALE GENOMIC DNA]</scope>
</reference>
<gene>
    <name evidence="4" type="primary">rplR</name>
    <name evidence="4" type="ORF">PMARG_TP00143</name>
</gene>
<dbReference type="PATRIC" id="fig|189385.7.peg.166"/>
<dbReference type="Proteomes" id="UP000075222">
    <property type="component" value="Chromosome I"/>
</dbReference>
<dbReference type="Gene3D" id="3.30.420.100">
    <property type="match status" value="1"/>
</dbReference>
<dbReference type="InterPro" id="IPR005484">
    <property type="entry name" value="Ribosomal_uL18_bac/plant/anim"/>
</dbReference>
<protein>
    <submittedName>
        <fullName evidence="4">50S ribosomal protein L18</fullName>
    </submittedName>
</protein>
<evidence type="ECO:0000256" key="1">
    <source>
        <dbReference type="ARBA" id="ARBA00007116"/>
    </source>
</evidence>
<comment type="similarity">
    <text evidence="1">Belongs to the universal ribosomal protein uL18 family.</text>
</comment>
<accession>A0A143WNQ2</accession>
<dbReference type="Pfam" id="PF00861">
    <property type="entry name" value="Ribosomal_L18p"/>
    <property type="match status" value="1"/>
</dbReference>
<dbReference type="EMBL" id="LN998829">
    <property type="protein sequence ID" value="CUX76546.1"/>
    <property type="molecule type" value="Genomic_DNA"/>
</dbReference>
<evidence type="ECO:0000256" key="3">
    <source>
        <dbReference type="ARBA" id="ARBA00023274"/>
    </source>
</evidence>
<proteinExistence type="inferred from homology"/>
<evidence type="ECO:0000313" key="4">
    <source>
        <dbReference type="EMBL" id="CUX76546.1"/>
    </source>
</evidence>
<evidence type="ECO:0000313" key="5">
    <source>
        <dbReference type="Proteomes" id="UP000075222"/>
    </source>
</evidence>
<organism evidence="4 5">
    <name type="scientific">Tremblaya princeps</name>
    <dbReference type="NCBI Taxonomy" id="189385"/>
    <lineage>
        <taxon>Bacteria</taxon>
        <taxon>Pseudomonadati</taxon>
        <taxon>Pseudomonadota</taxon>
        <taxon>Betaproteobacteria</taxon>
        <taxon>Candidatus Tremblayella</taxon>
    </lineage>
</organism>
<keyword evidence="2 4" id="KW-0689">Ribosomal protein</keyword>
<evidence type="ECO:0000256" key="2">
    <source>
        <dbReference type="ARBA" id="ARBA00022980"/>
    </source>
</evidence>
<dbReference type="SUPFAM" id="SSF53137">
    <property type="entry name" value="Translational machinery components"/>
    <property type="match status" value="1"/>
</dbReference>
<dbReference type="GO" id="GO:0003735">
    <property type="term" value="F:structural constituent of ribosome"/>
    <property type="evidence" value="ECO:0007669"/>
    <property type="project" value="InterPro"/>
</dbReference>
<keyword evidence="3" id="KW-0687">Ribonucleoprotein</keyword>
<name>A0A143WNQ2_TREPR</name>
<sequence length="104" mass="11003">MSQLVVHEPRRPALLVRSTHKHVMAIVKPCHGVCAAATVSTHGMDKIMQRALGGLARAAAVGALVARRAVASGMGTVWLCRGSHRYLGIVSVLADSARLHGMML</sequence>
<dbReference type="GO" id="GO:0005840">
    <property type="term" value="C:ribosome"/>
    <property type="evidence" value="ECO:0007669"/>
    <property type="project" value="UniProtKB-KW"/>
</dbReference>
<dbReference type="AlphaFoldDB" id="A0A143WNQ2"/>